<dbReference type="STRING" id="1151754.M9LJ76"/>
<feature type="compositionally biased region" description="Polar residues" evidence="1">
    <location>
        <begin position="600"/>
        <end position="610"/>
    </location>
</feature>
<feature type="compositionally biased region" description="Low complexity" evidence="1">
    <location>
        <begin position="782"/>
        <end position="802"/>
    </location>
</feature>
<feature type="compositionally biased region" description="Low complexity" evidence="1">
    <location>
        <begin position="27"/>
        <end position="37"/>
    </location>
</feature>
<feature type="compositionally biased region" description="Polar residues" evidence="1">
    <location>
        <begin position="146"/>
        <end position="158"/>
    </location>
</feature>
<feature type="region of interest" description="Disordered" evidence="1">
    <location>
        <begin position="251"/>
        <end position="279"/>
    </location>
</feature>
<feature type="compositionally biased region" description="Low complexity" evidence="1">
    <location>
        <begin position="678"/>
        <end position="691"/>
    </location>
</feature>
<dbReference type="Proteomes" id="UP000011976">
    <property type="component" value="Unassembled WGS sequence"/>
</dbReference>
<feature type="compositionally biased region" description="Polar residues" evidence="1">
    <location>
        <begin position="807"/>
        <end position="825"/>
    </location>
</feature>
<dbReference type="OrthoDB" id="2554955at2759"/>
<dbReference type="EMBL" id="DF196768">
    <property type="protein sequence ID" value="GAC71351.1"/>
    <property type="molecule type" value="Genomic_DNA"/>
</dbReference>
<name>M9LJ76_PSEA3</name>
<feature type="compositionally biased region" description="Basic residues" evidence="1">
    <location>
        <begin position="611"/>
        <end position="622"/>
    </location>
</feature>
<feature type="compositionally biased region" description="Polar residues" evidence="1">
    <location>
        <begin position="869"/>
        <end position="904"/>
    </location>
</feature>
<proteinExistence type="predicted"/>
<feature type="region of interest" description="Disordered" evidence="1">
    <location>
        <begin position="471"/>
        <end position="904"/>
    </location>
</feature>
<evidence type="ECO:0000313" key="2">
    <source>
        <dbReference type="EMBL" id="GAC71351.1"/>
    </source>
</evidence>
<accession>M9LJ76</accession>
<feature type="compositionally biased region" description="Low complexity" evidence="1">
    <location>
        <begin position="572"/>
        <end position="593"/>
    </location>
</feature>
<reference evidence="3" key="1">
    <citation type="journal article" date="2013" name="Genome Announc.">
        <title>Genome sequence of the basidiomycetous yeast Pseudozyma antarctica T-34, a producer of the glycolipid biosurfactants mannosylerythritol lipids.</title>
        <authorList>
            <person name="Morita T."/>
            <person name="Koike H."/>
            <person name="Koyama Y."/>
            <person name="Hagiwara H."/>
            <person name="Ito E."/>
            <person name="Fukuoka T."/>
            <person name="Imura T."/>
            <person name="Machida M."/>
            <person name="Kitamoto D."/>
        </authorList>
    </citation>
    <scope>NUCLEOTIDE SEQUENCE [LARGE SCALE GENOMIC DNA]</scope>
    <source>
        <strain evidence="3">T-34</strain>
    </source>
</reference>
<feature type="compositionally biased region" description="Pro residues" evidence="1">
    <location>
        <begin position="56"/>
        <end position="68"/>
    </location>
</feature>
<evidence type="ECO:0000313" key="3">
    <source>
        <dbReference type="Proteomes" id="UP000011976"/>
    </source>
</evidence>
<sequence length="904" mass="95836">MLPTAGADGRGSYRSQRPVSDKEELARAALRSLADPSTAPPAPLPSPGNDAAAAPPAFPATRLPPPLPSQSLATQQASSSATSSALSQPDPAFRSSHDDYRRPPRSQYSDHGVPLPSASHHMLRHASLGDELIQRNPSSSSSPSSFFNDQQISASPDSSPRLEAAPFQMPRHTHLRHSIPASTQPSASAHLHEVALRRASIAMSVDIEQVRDIVHHAMDAPHAREPHFVRQVLDAYRLESDRASQPLVVRESWQAEPPRSNARNHAAYPSRYADPGPASRSAYPAYHDLARGDSVASGSASASMMPISEHRPESPSPFAYDAHPRSSQPSSDMAAPAASYSVHRPSHAHLDEASRHHRAFEDERFTTHRSRYPAYPHHPPPLPLPQTRAPERRVRSIDDYLDAPPQLYPRRHQRRGSMADYNGRTAVLTSEYDDERYRDRLARPNVRHSFHPYASPSSRYLGASADAIGISPQLSPTMGDAPRPYPIHDHRSPLLRSPAGESSTSVAGSVAALTPSPLLGVPVGTPDDRKRSLDGHADAPTSLRSASEDTAAESTRAGVARLQIDDSGSKPLLKSSSARTSRSSLASHSSAERQVPGTDLSHSQIMQKLQNKVKGRLAAKKKAAAESAAAFRPGGHKAAKPKRDAKPSGAKQDASAEDTVKAEASKSDKVSRAGSTKRTASSISTSDRASSPQPSRRSVESSSAATADTSATPSGNGMPAPKVRRTSASSQQKPSTPQPPRQPIAAQLSPRPASTKPEWLPDKDQDKTPPASIEEALQALDSKTASKSPAPKSPAPTSASPPGKNLSPPTSISAALLSPTDSPTPTEAAAMHARRMSRSPLPPGADGAATVETSSGQALPGELPGAGQMNASSATKQQTSKAGIDSLIQSTQANDPTETNSAIA</sequence>
<feature type="compositionally biased region" description="Basic and acidic residues" evidence="1">
    <location>
        <begin position="526"/>
        <end position="537"/>
    </location>
</feature>
<feature type="compositionally biased region" description="Low complexity" evidence="1">
    <location>
        <begin position="69"/>
        <end position="88"/>
    </location>
</feature>
<feature type="region of interest" description="Disordered" evidence="1">
    <location>
        <begin position="133"/>
        <end position="164"/>
    </location>
</feature>
<organism evidence="2 3">
    <name type="scientific">Pseudozyma antarctica (strain T-34)</name>
    <name type="common">Yeast</name>
    <name type="synonym">Candida antarctica</name>
    <dbReference type="NCBI Taxonomy" id="1151754"/>
    <lineage>
        <taxon>Eukaryota</taxon>
        <taxon>Fungi</taxon>
        <taxon>Dikarya</taxon>
        <taxon>Basidiomycota</taxon>
        <taxon>Ustilaginomycotina</taxon>
        <taxon>Ustilaginomycetes</taxon>
        <taxon>Ustilaginales</taxon>
        <taxon>Ustilaginaceae</taxon>
        <taxon>Moesziomyces</taxon>
    </lineage>
</organism>
<feature type="compositionally biased region" description="Basic and acidic residues" evidence="1">
    <location>
        <begin position="658"/>
        <end position="671"/>
    </location>
</feature>
<dbReference type="AlphaFoldDB" id="M9LJ76"/>
<feature type="compositionally biased region" description="Low complexity" evidence="1">
    <location>
        <begin position="701"/>
        <end position="712"/>
    </location>
</feature>
<evidence type="ECO:0000256" key="1">
    <source>
        <dbReference type="SAM" id="MobiDB-lite"/>
    </source>
</evidence>
<feature type="region of interest" description="Disordered" evidence="1">
    <location>
        <begin position="1"/>
        <end position="118"/>
    </location>
</feature>
<feature type="region of interest" description="Disordered" evidence="1">
    <location>
        <begin position="296"/>
        <end position="336"/>
    </location>
</feature>
<protein>
    <submittedName>
        <fullName evidence="2">Uncharacterized protein</fullName>
    </submittedName>
</protein>
<gene>
    <name evidence="2" type="ORF">PANT_2c00074</name>
</gene>